<evidence type="ECO:0000256" key="1">
    <source>
        <dbReference type="SAM" id="MobiDB-lite"/>
    </source>
</evidence>
<feature type="compositionally biased region" description="Low complexity" evidence="1">
    <location>
        <begin position="222"/>
        <end position="234"/>
    </location>
</feature>
<protein>
    <submittedName>
        <fullName evidence="2">Uncharacterized protein</fullName>
    </submittedName>
</protein>
<feature type="compositionally biased region" description="Polar residues" evidence="1">
    <location>
        <begin position="54"/>
        <end position="71"/>
    </location>
</feature>
<evidence type="ECO:0000313" key="3">
    <source>
        <dbReference type="Proteomes" id="UP000521943"/>
    </source>
</evidence>
<feature type="compositionally biased region" description="Pro residues" evidence="1">
    <location>
        <begin position="758"/>
        <end position="771"/>
    </location>
</feature>
<dbReference type="EMBL" id="JACGCI010000002">
    <property type="protein sequence ID" value="KAF6765468.1"/>
    <property type="molecule type" value="Genomic_DNA"/>
</dbReference>
<feature type="region of interest" description="Disordered" evidence="1">
    <location>
        <begin position="283"/>
        <end position="355"/>
    </location>
</feature>
<gene>
    <name evidence="2" type="ORF">DFP72DRAFT_204023</name>
</gene>
<proteinExistence type="predicted"/>
<feature type="region of interest" description="Disordered" evidence="1">
    <location>
        <begin position="674"/>
        <end position="833"/>
    </location>
</feature>
<feature type="compositionally biased region" description="Basic and acidic residues" evidence="1">
    <location>
        <begin position="42"/>
        <end position="52"/>
    </location>
</feature>
<dbReference type="PANTHER" id="PTHR48125">
    <property type="entry name" value="LP07818P1"/>
    <property type="match status" value="1"/>
</dbReference>
<feature type="region of interest" description="Disordered" evidence="1">
    <location>
        <begin position="251"/>
        <end position="270"/>
    </location>
</feature>
<reference evidence="2 3" key="1">
    <citation type="submission" date="2020-07" db="EMBL/GenBank/DDBJ databases">
        <title>Comparative genomics of pyrophilous fungi reveals a link between fire events and developmental genes.</title>
        <authorList>
            <consortium name="DOE Joint Genome Institute"/>
            <person name="Steindorff A.S."/>
            <person name="Carver A."/>
            <person name="Calhoun S."/>
            <person name="Stillman K."/>
            <person name="Liu H."/>
            <person name="Lipzen A."/>
            <person name="Pangilinan J."/>
            <person name="Labutti K."/>
            <person name="Bruns T.D."/>
            <person name="Grigoriev I.V."/>
        </authorList>
    </citation>
    <scope>NUCLEOTIDE SEQUENCE [LARGE SCALE GENOMIC DNA]</scope>
    <source>
        <strain evidence="2 3">CBS 144469</strain>
    </source>
</reference>
<dbReference type="Proteomes" id="UP000521943">
    <property type="component" value="Unassembled WGS sequence"/>
</dbReference>
<organism evidence="2 3">
    <name type="scientific">Ephemerocybe angulata</name>
    <dbReference type="NCBI Taxonomy" id="980116"/>
    <lineage>
        <taxon>Eukaryota</taxon>
        <taxon>Fungi</taxon>
        <taxon>Dikarya</taxon>
        <taxon>Basidiomycota</taxon>
        <taxon>Agaricomycotina</taxon>
        <taxon>Agaricomycetes</taxon>
        <taxon>Agaricomycetidae</taxon>
        <taxon>Agaricales</taxon>
        <taxon>Agaricineae</taxon>
        <taxon>Psathyrellaceae</taxon>
        <taxon>Ephemerocybe</taxon>
    </lineage>
</organism>
<name>A0A8H6MDM9_9AGAR</name>
<accession>A0A8H6MDM9</accession>
<feature type="compositionally biased region" description="Pro residues" evidence="1">
    <location>
        <begin position="727"/>
        <end position="749"/>
    </location>
</feature>
<feature type="compositionally biased region" description="Acidic residues" evidence="1">
    <location>
        <begin position="202"/>
        <end position="211"/>
    </location>
</feature>
<dbReference type="PANTHER" id="PTHR48125:SF12">
    <property type="entry name" value="AT HOOK TRANSCRIPTION FACTOR FAMILY-RELATED"/>
    <property type="match status" value="1"/>
</dbReference>
<comment type="caution">
    <text evidence="2">The sequence shown here is derived from an EMBL/GenBank/DDBJ whole genome shotgun (WGS) entry which is preliminary data.</text>
</comment>
<dbReference type="OrthoDB" id="3247214at2759"/>
<feature type="compositionally biased region" description="Low complexity" evidence="1">
    <location>
        <begin position="153"/>
        <end position="169"/>
    </location>
</feature>
<dbReference type="AlphaFoldDB" id="A0A8H6MDM9"/>
<sequence length="908" mass="96610">MAEMDPALLMNMPSTSSNDRHSSAKMISQDLLNRLARTLGRSKNENERKPDSRVPQTPVQLPTPAISTPSSPFTMANNLTDAISTPFTHHSLSRVNSTPTSPAPPSFGAELRRTDSTSSVSSSIKRKLALSGLGVTDFFKKLGKDIAAFGGKSASSPPEASASSPSESPARVRKTDDHQAQDPLVRSPAPYGHAKLLSMVAEGEEESDSASDDGSTSHEAFPLPSSSPNHLLSPIPNTSANLYTHTPYWPSYTNDGTSEGEGTPDLTDPAYLAHRIQSLIDALPAPEPLPPNSPPPSAPPTRTIPLPPDEPSDGHGKKGGRRRKGLPIAKPSTPKRDKSGKPIPPPSALPEVGEEDKEVLKILQSATIMNGGKDKEEGRTTVWDILQQLQWGGGGKERGRDGEDERSDMGSVMMYSPLIPGKKDIVELAEVAPVWVEEELQDGEEVEQVSATKEEAVIPVGGWVKTMWPLGGWFGAVQEKEKVNEASPSIASAPEIVLSPPPLASPRLRVDELPRSPYIGSPRMLTVLPPAESDGIVEDGGRRYRVRETKAWVPSADKVSYEVMWWGYRVYLPPPAMLVLSDKTIEAQKRAALLTSALTWFFNNIPLDILPLPLQPTVLLLRRLAPYLGYIGTFIAWSWSTVKSYDLGNGVILSATWLLPIALVPGTWFENQFPKSPTMSPTPLPPHEDLPSSPSEPPATPLPSAPATPAPESPKPVPSTPGSEPTSPAPPYEYPLPDTPSVPPTPTLPSSPGEAPVSSPPTSPTPNIPLPPEDEEGHGEGSVPWSPDGDVGISPRIGRGVGIHASSSSSGQGGRSRGAMTDKRGWGRFQVLRGAPRGLGQSFVVKAASSTPGSPLSPASSEATLEEWGTPMSTPVARQAAVLPGSPLMDELLRSKRVGTVPLPGGGA</sequence>
<keyword evidence="3" id="KW-1185">Reference proteome</keyword>
<feature type="compositionally biased region" description="Polar residues" evidence="1">
    <location>
        <begin position="848"/>
        <end position="863"/>
    </location>
</feature>
<feature type="compositionally biased region" description="Polar residues" evidence="1">
    <location>
        <begin position="90"/>
        <end position="100"/>
    </location>
</feature>
<feature type="region of interest" description="Disordered" evidence="1">
    <location>
        <begin position="150"/>
        <end position="235"/>
    </location>
</feature>
<feature type="region of interest" description="Disordered" evidence="1">
    <location>
        <begin position="847"/>
        <end position="872"/>
    </location>
</feature>
<evidence type="ECO:0000313" key="2">
    <source>
        <dbReference type="EMBL" id="KAF6765468.1"/>
    </source>
</evidence>
<feature type="region of interest" description="Disordered" evidence="1">
    <location>
        <begin position="90"/>
        <end position="125"/>
    </location>
</feature>
<feature type="compositionally biased region" description="Pro residues" evidence="1">
    <location>
        <begin position="694"/>
        <end position="719"/>
    </location>
</feature>
<feature type="region of interest" description="Disordered" evidence="1">
    <location>
        <begin position="1"/>
        <end position="71"/>
    </location>
</feature>
<feature type="compositionally biased region" description="Pro residues" evidence="1">
    <location>
        <begin position="285"/>
        <end position="299"/>
    </location>
</feature>